<feature type="compositionally biased region" description="Low complexity" evidence="6">
    <location>
        <begin position="280"/>
        <end position="296"/>
    </location>
</feature>
<keyword evidence="7" id="KW-0472">Membrane</keyword>
<keyword evidence="4" id="KW-0963">Cytoplasm</keyword>
<evidence type="ECO:0000313" key="9">
    <source>
        <dbReference type="WBParaSite" id="nRc.2.0.1.t09482-RA"/>
    </source>
</evidence>
<feature type="compositionally biased region" description="Low complexity" evidence="6">
    <location>
        <begin position="34"/>
        <end position="52"/>
    </location>
</feature>
<dbReference type="InterPro" id="IPR029428">
    <property type="entry name" value="MCRIP"/>
</dbReference>
<keyword evidence="7" id="KW-0812">Transmembrane</keyword>
<keyword evidence="5" id="KW-0539">Nucleus</keyword>
<evidence type="ECO:0000256" key="2">
    <source>
        <dbReference type="ARBA" id="ARBA00004210"/>
    </source>
</evidence>
<feature type="region of interest" description="Disordered" evidence="6">
    <location>
        <begin position="191"/>
        <end position="214"/>
    </location>
</feature>
<evidence type="ECO:0000256" key="1">
    <source>
        <dbReference type="ARBA" id="ARBA00004123"/>
    </source>
</evidence>
<feature type="compositionally biased region" description="Basic and acidic residues" evidence="6">
    <location>
        <begin position="22"/>
        <end position="33"/>
    </location>
</feature>
<keyword evidence="8" id="KW-1185">Reference proteome</keyword>
<feature type="transmembrane region" description="Helical" evidence="7">
    <location>
        <begin position="302"/>
        <end position="323"/>
    </location>
</feature>
<protein>
    <submittedName>
        <fullName evidence="9">Uncharacterized protein</fullName>
    </submittedName>
</protein>
<evidence type="ECO:0000256" key="4">
    <source>
        <dbReference type="ARBA" id="ARBA00022490"/>
    </source>
</evidence>
<dbReference type="WBParaSite" id="nRc.2.0.1.t09482-RA">
    <property type="protein sequence ID" value="nRc.2.0.1.t09482-RA"/>
    <property type="gene ID" value="nRc.2.0.1.g09482"/>
</dbReference>
<evidence type="ECO:0000256" key="5">
    <source>
        <dbReference type="ARBA" id="ARBA00023242"/>
    </source>
</evidence>
<dbReference type="GO" id="GO:0010494">
    <property type="term" value="C:cytoplasmic stress granule"/>
    <property type="evidence" value="ECO:0007669"/>
    <property type="project" value="UniProtKB-SubCell"/>
</dbReference>
<keyword evidence="7" id="KW-1133">Transmembrane helix</keyword>
<dbReference type="GO" id="GO:0005634">
    <property type="term" value="C:nucleus"/>
    <property type="evidence" value="ECO:0007669"/>
    <property type="project" value="UniProtKB-SubCell"/>
</dbReference>
<name>A0A915I5S6_ROMCU</name>
<evidence type="ECO:0000256" key="6">
    <source>
        <dbReference type="SAM" id="MobiDB-lite"/>
    </source>
</evidence>
<organism evidence="8 9">
    <name type="scientific">Romanomermis culicivorax</name>
    <name type="common">Nematode worm</name>
    <dbReference type="NCBI Taxonomy" id="13658"/>
    <lineage>
        <taxon>Eukaryota</taxon>
        <taxon>Metazoa</taxon>
        <taxon>Ecdysozoa</taxon>
        <taxon>Nematoda</taxon>
        <taxon>Enoplea</taxon>
        <taxon>Dorylaimia</taxon>
        <taxon>Mermithida</taxon>
        <taxon>Mermithoidea</taxon>
        <taxon>Mermithidae</taxon>
        <taxon>Romanomermis</taxon>
    </lineage>
</organism>
<dbReference type="Proteomes" id="UP000887565">
    <property type="component" value="Unplaced"/>
</dbReference>
<dbReference type="AlphaFoldDB" id="A0A915I5S6"/>
<feature type="region of interest" description="Disordered" evidence="6">
    <location>
        <begin position="22"/>
        <end position="88"/>
    </location>
</feature>
<evidence type="ECO:0000256" key="3">
    <source>
        <dbReference type="ARBA" id="ARBA00010821"/>
    </source>
</evidence>
<feature type="compositionally biased region" description="Basic residues" evidence="6">
    <location>
        <begin position="191"/>
        <end position="212"/>
    </location>
</feature>
<evidence type="ECO:0000256" key="7">
    <source>
        <dbReference type="SAM" id="Phobius"/>
    </source>
</evidence>
<evidence type="ECO:0000313" key="8">
    <source>
        <dbReference type="Proteomes" id="UP000887565"/>
    </source>
</evidence>
<reference evidence="9" key="1">
    <citation type="submission" date="2022-11" db="UniProtKB">
        <authorList>
            <consortium name="WormBaseParasite"/>
        </authorList>
    </citation>
    <scope>IDENTIFICATION</scope>
</reference>
<dbReference type="Pfam" id="PF14799">
    <property type="entry name" value="FAM195"/>
    <property type="match status" value="1"/>
</dbReference>
<sequence length="447" mass="49672">MYKIPSRANKLVVKSRTFQREFHQNVSRNDDKCSSPNDSNSKGSSVSSGSRTESPDSFCLNHDNKIIKSNHHHNGHYHHSRSNNNTNNRHIRRHRSDLAMISFVQAGWNQVMMEYQSSLKQESPSVVYYKPKMENSSIKDFKPIDLETWYVQRMLKNMNLDTAVTSLVENDRVIYHFLVYFVLMTKQHDKKKNVKKSVSPKKKLPQMKWHKRSLQDENTSILHASLSRQSGREKRSAAEQTTVPSYHPNVSAVVGVSAVPASKTGDHISLVSRSHDRKTSSTTDSKSGSQKSKPKSGACVCKSIFCVLLIIVAISAVVGVVIFRKKIRLFSFGFGGVAHNGTSRGIPHPSKSSMKIPPNATSLDDYNISDHAVSLSTTNVANISPHTISNLTTVSIQSLISTMNNTSPTMQASTSTMVVNLTVKNDTTVNLKIGMISPTVTRETTSA</sequence>
<feature type="compositionally biased region" description="Basic residues" evidence="6">
    <location>
        <begin position="68"/>
        <end position="81"/>
    </location>
</feature>
<comment type="similarity">
    <text evidence="3">Belongs to the MCRIP family.</text>
</comment>
<accession>A0A915I5S6</accession>
<proteinExistence type="inferred from homology"/>
<comment type="subcellular location">
    <subcellularLocation>
        <location evidence="2">Cytoplasm</location>
        <location evidence="2">Stress granule</location>
    </subcellularLocation>
    <subcellularLocation>
        <location evidence="1">Nucleus</location>
    </subcellularLocation>
</comment>
<feature type="region of interest" description="Disordered" evidence="6">
    <location>
        <begin position="267"/>
        <end position="296"/>
    </location>
</feature>